<dbReference type="SUPFAM" id="SSF74653">
    <property type="entry name" value="TolA/TonB C-terminal domain"/>
    <property type="match status" value="1"/>
</dbReference>
<dbReference type="Proteomes" id="UP000774935">
    <property type="component" value="Unassembled WGS sequence"/>
</dbReference>
<proteinExistence type="inferred from homology"/>
<dbReference type="PANTHER" id="PTHR33446:SF2">
    <property type="entry name" value="PROTEIN TONB"/>
    <property type="match status" value="1"/>
</dbReference>
<dbReference type="InterPro" id="IPR037682">
    <property type="entry name" value="TonB_C"/>
</dbReference>
<feature type="signal peptide" evidence="10">
    <location>
        <begin position="1"/>
        <end position="22"/>
    </location>
</feature>
<comment type="similarity">
    <text evidence="2">Belongs to the TonB family.</text>
</comment>
<keyword evidence="5" id="KW-0997">Cell inner membrane</keyword>
<dbReference type="Pfam" id="PF07661">
    <property type="entry name" value="MORN_2"/>
    <property type="match status" value="2"/>
</dbReference>
<keyword evidence="9" id="KW-0472">Membrane</keyword>
<name>A0ABS6XAC6_9BACT</name>
<dbReference type="Pfam" id="PF03544">
    <property type="entry name" value="TonB_C"/>
    <property type="match status" value="1"/>
</dbReference>
<evidence type="ECO:0000256" key="4">
    <source>
        <dbReference type="ARBA" id="ARBA00022475"/>
    </source>
</evidence>
<evidence type="ECO:0000256" key="6">
    <source>
        <dbReference type="ARBA" id="ARBA00022692"/>
    </source>
</evidence>
<keyword evidence="10" id="KW-0732">Signal</keyword>
<sequence>MKILYTCLTAFFIVVTVHFASAQTQTIYYNKGGIKLLSSEGAYFFEQTDYNASGGGTRTRFLKANNVKVSLYNYSSFEGEEDNNEILNGDYSLWYDSGKLSEKGSYENNKLHGKVSTWFENGQLSYEKFYFKGELKDTLKGYYEDGALRRIEVYKEGGMVDGKVFSKAGADLPYFPAFVLPEFPGGENAMIAYISKNLKYPEEALRYGISGLVLITFIVEKDGSINTLEVIKSVYDVLDNEAIRIIRSMPRWKPGLNEGNLVPVSFTLPVRFAFSD</sequence>
<dbReference type="NCBIfam" id="TIGR01352">
    <property type="entry name" value="tonB_Cterm"/>
    <property type="match status" value="1"/>
</dbReference>
<keyword evidence="8" id="KW-1133">Transmembrane helix</keyword>
<gene>
    <name evidence="12" type="ORF">KYK27_05355</name>
</gene>
<keyword evidence="4" id="KW-1003">Cell membrane</keyword>
<evidence type="ECO:0000256" key="10">
    <source>
        <dbReference type="SAM" id="SignalP"/>
    </source>
</evidence>
<evidence type="ECO:0000256" key="2">
    <source>
        <dbReference type="ARBA" id="ARBA00006555"/>
    </source>
</evidence>
<feature type="domain" description="TonB C-terminal" evidence="11">
    <location>
        <begin position="185"/>
        <end position="276"/>
    </location>
</feature>
<evidence type="ECO:0000313" key="12">
    <source>
        <dbReference type="EMBL" id="MBW3364458.1"/>
    </source>
</evidence>
<dbReference type="InterPro" id="IPR051045">
    <property type="entry name" value="TonB-dependent_transducer"/>
</dbReference>
<accession>A0ABS6XAC6</accession>
<evidence type="ECO:0000256" key="7">
    <source>
        <dbReference type="ARBA" id="ARBA00022927"/>
    </source>
</evidence>
<dbReference type="RefSeq" id="WP_199108947.1">
    <property type="nucleotide sequence ID" value="NZ_JAHWXQ010000001.1"/>
</dbReference>
<comment type="caution">
    <text evidence="12">The sequence shown here is derived from an EMBL/GenBank/DDBJ whole genome shotgun (WGS) entry which is preliminary data.</text>
</comment>
<dbReference type="PROSITE" id="PS52015">
    <property type="entry name" value="TONB_CTD"/>
    <property type="match status" value="1"/>
</dbReference>
<dbReference type="SUPFAM" id="SSF82185">
    <property type="entry name" value="Histone H3 K4-specific methyltransferase SET7/9 N-terminal domain"/>
    <property type="match status" value="1"/>
</dbReference>
<feature type="chain" id="PRO_5046704098" evidence="10">
    <location>
        <begin position="23"/>
        <end position="276"/>
    </location>
</feature>
<dbReference type="InterPro" id="IPR011652">
    <property type="entry name" value="MORN_2"/>
</dbReference>
<evidence type="ECO:0000259" key="11">
    <source>
        <dbReference type="PROSITE" id="PS52015"/>
    </source>
</evidence>
<evidence type="ECO:0000256" key="5">
    <source>
        <dbReference type="ARBA" id="ARBA00022519"/>
    </source>
</evidence>
<organism evidence="12 13">
    <name type="scientific">Pontibacter populi</name>
    <dbReference type="NCBI Taxonomy" id="890055"/>
    <lineage>
        <taxon>Bacteria</taxon>
        <taxon>Pseudomonadati</taxon>
        <taxon>Bacteroidota</taxon>
        <taxon>Cytophagia</taxon>
        <taxon>Cytophagales</taxon>
        <taxon>Hymenobacteraceae</taxon>
        <taxon>Pontibacter</taxon>
    </lineage>
</organism>
<comment type="subcellular location">
    <subcellularLocation>
        <location evidence="1">Cell inner membrane</location>
        <topology evidence="1">Single-pass membrane protein</topology>
        <orientation evidence="1">Periplasmic side</orientation>
    </subcellularLocation>
</comment>
<keyword evidence="13" id="KW-1185">Reference proteome</keyword>
<evidence type="ECO:0000313" key="13">
    <source>
        <dbReference type="Proteomes" id="UP000774935"/>
    </source>
</evidence>
<reference evidence="12 13" key="1">
    <citation type="submission" date="2021-07" db="EMBL/GenBank/DDBJ databases">
        <authorList>
            <person name="Kim M.K."/>
        </authorList>
    </citation>
    <scope>NUCLEOTIDE SEQUENCE [LARGE SCALE GENOMIC DNA]</scope>
    <source>
        <strain evidence="12 13">HLY7-15</strain>
    </source>
</reference>
<evidence type="ECO:0000256" key="1">
    <source>
        <dbReference type="ARBA" id="ARBA00004383"/>
    </source>
</evidence>
<evidence type="ECO:0000256" key="9">
    <source>
        <dbReference type="ARBA" id="ARBA00023136"/>
    </source>
</evidence>
<dbReference type="Gene3D" id="2.20.110.10">
    <property type="entry name" value="Histone H3 K4-specific methyltransferase SET7/9 N-terminal domain"/>
    <property type="match status" value="1"/>
</dbReference>
<evidence type="ECO:0000256" key="3">
    <source>
        <dbReference type="ARBA" id="ARBA00022448"/>
    </source>
</evidence>
<keyword evidence="6" id="KW-0812">Transmembrane</keyword>
<protein>
    <submittedName>
        <fullName evidence="12">TonB family protein</fullName>
    </submittedName>
</protein>
<keyword evidence="7" id="KW-0653">Protein transport</keyword>
<dbReference type="Gene3D" id="3.30.1150.10">
    <property type="match status" value="1"/>
</dbReference>
<dbReference type="PANTHER" id="PTHR33446">
    <property type="entry name" value="PROTEIN TONB-RELATED"/>
    <property type="match status" value="1"/>
</dbReference>
<dbReference type="EMBL" id="JAHWXQ010000001">
    <property type="protein sequence ID" value="MBW3364458.1"/>
    <property type="molecule type" value="Genomic_DNA"/>
</dbReference>
<dbReference type="InterPro" id="IPR006260">
    <property type="entry name" value="TonB/TolA_C"/>
</dbReference>
<evidence type="ECO:0000256" key="8">
    <source>
        <dbReference type="ARBA" id="ARBA00022989"/>
    </source>
</evidence>
<keyword evidence="3" id="KW-0813">Transport</keyword>